<dbReference type="Proteomes" id="UP001304671">
    <property type="component" value="Unassembled WGS sequence"/>
</dbReference>
<evidence type="ECO:0008006" key="3">
    <source>
        <dbReference type="Google" id="ProtNLM"/>
    </source>
</evidence>
<keyword evidence="2" id="KW-1185">Reference proteome</keyword>
<name>A0ABU5QR91_9BACT</name>
<gene>
    <name evidence="1" type="ORF">VB264_15845</name>
</gene>
<evidence type="ECO:0000313" key="1">
    <source>
        <dbReference type="EMBL" id="MEA5259270.1"/>
    </source>
</evidence>
<comment type="caution">
    <text evidence="1">The sequence shown here is derived from an EMBL/GenBank/DDBJ whole genome shotgun (WGS) entry which is preliminary data.</text>
</comment>
<proteinExistence type="predicted"/>
<evidence type="ECO:0000313" key="2">
    <source>
        <dbReference type="Proteomes" id="UP001304671"/>
    </source>
</evidence>
<accession>A0ABU5QR91</accession>
<reference evidence="1 2" key="1">
    <citation type="submission" date="2023-12" db="EMBL/GenBank/DDBJ databases">
        <title>Novel species of the genus Arcicella isolated from rivers.</title>
        <authorList>
            <person name="Lu H."/>
        </authorList>
    </citation>
    <scope>NUCLEOTIDE SEQUENCE [LARGE SCALE GENOMIC DNA]</scope>
    <source>
        <strain evidence="1 2">LMG 21963</strain>
    </source>
</reference>
<dbReference type="RefSeq" id="WP_323250777.1">
    <property type="nucleotide sequence ID" value="NZ_JAYFUL010000028.1"/>
</dbReference>
<protein>
    <recommendedName>
        <fullName evidence="3">Auto-transporter adhesin head GIN domain-containing protein</fullName>
    </recommendedName>
</protein>
<sequence length="227" mass="24930">MKTSNKLLGALACILVIGMTSFTILLKAEYKKEIVRTDISKQVIKLKAFNNLDLIALDGDINVEIEEGNEYSIKNVPNAKVVGQSLKIDSTSEIYGKIIITVPKLPAISLQGYEISVKINGKNTKFANSTLAVNSTATGDLTLNNCDLTAVNIKTENAEVKKNWWGDWERYYHFHLNDSKVTNSDITLKGKATLSLKKTALLSPTFDLSDSASITVEGNAMNPFVKK</sequence>
<dbReference type="EMBL" id="JAYFUL010000028">
    <property type="protein sequence ID" value="MEA5259270.1"/>
    <property type="molecule type" value="Genomic_DNA"/>
</dbReference>
<dbReference type="Gene3D" id="2.160.20.120">
    <property type="match status" value="1"/>
</dbReference>
<organism evidence="1 2">
    <name type="scientific">Arcicella aquatica</name>
    <dbReference type="NCBI Taxonomy" id="217141"/>
    <lineage>
        <taxon>Bacteria</taxon>
        <taxon>Pseudomonadati</taxon>
        <taxon>Bacteroidota</taxon>
        <taxon>Cytophagia</taxon>
        <taxon>Cytophagales</taxon>
        <taxon>Flectobacillaceae</taxon>
        <taxon>Arcicella</taxon>
    </lineage>
</organism>